<name>A0A225VSP3_9STRA</name>
<protein>
    <recommendedName>
        <fullName evidence="5">RxLR effector protein</fullName>
    </recommendedName>
</protein>
<evidence type="ECO:0000256" key="2">
    <source>
        <dbReference type="SAM" id="SignalP"/>
    </source>
</evidence>
<dbReference type="EMBL" id="NBNE01003499">
    <property type="protein sequence ID" value="OWZ07540.1"/>
    <property type="molecule type" value="Genomic_DNA"/>
</dbReference>
<organism evidence="3 4">
    <name type="scientific">Phytophthora megakarya</name>
    <dbReference type="NCBI Taxonomy" id="4795"/>
    <lineage>
        <taxon>Eukaryota</taxon>
        <taxon>Sar</taxon>
        <taxon>Stramenopiles</taxon>
        <taxon>Oomycota</taxon>
        <taxon>Peronosporomycetes</taxon>
        <taxon>Peronosporales</taxon>
        <taxon>Peronosporaceae</taxon>
        <taxon>Phytophthora</taxon>
    </lineage>
</organism>
<evidence type="ECO:0000256" key="1">
    <source>
        <dbReference type="SAM" id="Phobius"/>
    </source>
</evidence>
<evidence type="ECO:0000313" key="3">
    <source>
        <dbReference type="EMBL" id="OWZ07540.1"/>
    </source>
</evidence>
<keyword evidence="1" id="KW-1133">Transmembrane helix</keyword>
<sequence>MHQRLSLLLLLTVSFGACLHGEPNEKDSFQTVQPQHNLRRSVMKSQNTVDESTEERLNVGNILQRFRGSPSAVKVLEKNPSVIKTIAKDPKLFQSLVKDPEVSKLSGVLKRNPTLLKESSVKQQIGKIAAKNIGNKSHRLRNVVRAVLGVLALLTVPVGMSIPMIIG</sequence>
<evidence type="ECO:0008006" key="5">
    <source>
        <dbReference type="Google" id="ProtNLM"/>
    </source>
</evidence>
<comment type="caution">
    <text evidence="3">The sequence shown here is derived from an EMBL/GenBank/DDBJ whole genome shotgun (WGS) entry which is preliminary data.</text>
</comment>
<feature type="signal peptide" evidence="2">
    <location>
        <begin position="1"/>
        <end position="21"/>
    </location>
</feature>
<dbReference type="AlphaFoldDB" id="A0A225VSP3"/>
<keyword evidence="4" id="KW-1185">Reference proteome</keyword>
<reference evidence="4" key="1">
    <citation type="submission" date="2017-03" db="EMBL/GenBank/DDBJ databases">
        <title>Phytopthora megakarya and P. palmivora, two closely related causual agents of cacao black pod achieved similar genome size and gene model numbers by different mechanisms.</title>
        <authorList>
            <person name="Ali S."/>
            <person name="Shao J."/>
            <person name="Larry D.J."/>
            <person name="Kronmiller B."/>
            <person name="Shen D."/>
            <person name="Strem M.D."/>
            <person name="Melnick R.L."/>
            <person name="Guiltinan M.J."/>
            <person name="Tyler B.M."/>
            <person name="Meinhardt L.W."/>
            <person name="Bailey B.A."/>
        </authorList>
    </citation>
    <scope>NUCLEOTIDE SEQUENCE [LARGE SCALE GENOMIC DNA]</scope>
    <source>
        <strain evidence="4">zdho120</strain>
    </source>
</reference>
<proteinExistence type="predicted"/>
<evidence type="ECO:0000313" key="4">
    <source>
        <dbReference type="Proteomes" id="UP000198211"/>
    </source>
</evidence>
<feature type="chain" id="PRO_5012668897" description="RxLR effector protein" evidence="2">
    <location>
        <begin position="22"/>
        <end position="167"/>
    </location>
</feature>
<keyword evidence="1" id="KW-0812">Transmembrane</keyword>
<keyword evidence="2" id="KW-0732">Signal</keyword>
<dbReference type="Proteomes" id="UP000198211">
    <property type="component" value="Unassembled WGS sequence"/>
</dbReference>
<keyword evidence="1" id="KW-0472">Membrane</keyword>
<dbReference type="PROSITE" id="PS51257">
    <property type="entry name" value="PROKAR_LIPOPROTEIN"/>
    <property type="match status" value="1"/>
</dbReference>
<accession>A0A225VSP3</accession>
<feature type="transmembrane region" description="Helical" evidence="1">
    <location>
        <begin position="146"/>
        <end position="166"/>
    </location>
</feature>
<gene>
    <name evidence="3" type="ORF">PHMEG_00020054</name>
</gene>